<evidence type="ECO:0000256" key="1">
    <source>
        <dbReference type="SAM" id="Phobius"/>
    </source>
</evidence>
<dbReference type="Proteomes" id="UP001295423">
    <property type="component" value="Unassembled WGS sequence"/>
</dbReference>
<reference evidence="2" key="1">
    <citation type="submission" date="2023-08" db="EMBL/GenBank/DDBJ databases">
        <authorList>
            <person name="Audoor S."/>
            <person name="Bilcke G."/>
        </authorList>
    </citation>
    <scope>NUCLEOTIDE SEQUENCE</scope>
</reference>
<keyword evidence="1" id="KW-1133">Transmembrane helix</keyword>
<keyword evidence="1" id="KW-0812">Transmembrane</keyword>
<comment type="caution">
    <text evidence="2">The sequence shown here is derived from an EMBL/GenBank/DDBJ whole genome shotgun (WGS) entry which is preliminary data.</text>
</comment>
<protein>
    <submittedName>
        <fullName evidence="2">Uncharacterized protein</fullName>
    </submittedName>
</protein>
<dbReference type="AlphaFoldDB" id="A0AAD2G3G2"/>
<feature type="transmembrane region" description="Helical" evidence="1">
    <location>
        <begin position="21"/>
        <end position="39"/>
    </location>
</feature>
<keyword evidence="1" id="KW-0472">Membrane</keyword>
<sequence>MRILSKIANWRLPPGFFREGFFLGVTLVGCGVKLVFWIAREACGSKRPVFDIPRSGISKTWDLGISVKSLYLPGPVSQSGSFQATRSTQCFAALIPKQASSQSYATTLSCNAFTNNHFSHGTIWILEQNLSKNDDPEALTSRHFRCGKAVANASTAESRELVLSFFPKVGKFYQFWIHIARSQLRVHSIELHLVGLGMEPMKPMKPMKPSDHARLQSEVRRLLPRSTDIFAISGVGHYCSAQAAPKICVALLERPSTS</sequence>
<dbReference type="PROSITE" id="PS51257">
    <property type="entry name" value="PROKAR_LIPOPROTEIN"/>
    <property type="match status" value="1"/>
</dbReference>
<gene>
    <name evidence="2" type="ORF">CYCCA115_LOCUS19209</name>
</gene>
<proteinExistence type="predicted"/>
<dbReference type="EMBL" id="CAKOGP040002091">
    <property type="protein sequence ID" value="CAJ1961463.1"/>
    <property type="molecule type" value="Genomic_DNA"/>
</dbReference>
<accession>A0AAD2G3G2</accession>
<organism evidence="2 3">
    <name type="scientific">Cylindrotheca closterium</name>
    <dbReference type="NCBI Taxonomy" id="2856"/>
    <lineage>
        <taxon>Eukaryota</taxon>
        <taxon>Sar</taxon>
        <taxon>Stramenopiles</taxon>
        <taxon>Ochrophyta</taxon>
        <taxon>Bacillariophyta</taxon>
        <taxon>Bacillariophyceae</taxon>
        <taxon>Bacillariophycidae</taxon>
        <taxon>Bacillariales</taxon>
        <taxon>Bacillariaceae</taxon>
        <taxon>Cylindrotheca</taxon>
    </lineage>
</organism>
<keyword evidence="3" id="KW-1185">Reference proteome</keyword>
<evidence type="ECO:0000313" key="2">
    <source>
        <dbReference type="EMBL" id="CAJ1961463.1"/>
    </source>
</evidence>
<name>A0AAD2G3G2_9STRA</name>
<evidence type="ECO:0000313" key="3">
    <source>
        <dbReference type="Proteomes" id="UP001295423"/>
    </source>
</evidence>